<comment type="caution">
    <text evidence="7">The sequence shown here is derived from an EMBL/GenBank/DDBJ whole genome shotgun (WGS) entry which is preliminary data.</text>
</comment>
<feature type="transmembrane region" description="Helical" evidence="6">
    <location>
        <begin position="116"/>
        <end position="138"/>
    </location>
</feature>
<keyword evidence="8" id="KW-1185">Reference proteome</keyword>
<evidence type="ECO:0000256" key="2">
    <source>
        <dbReference type="ARBA" id="ARBA00022475"/>
    </source>
</evidence>
<evidence type="ECO:0000256" key="4">
    <source>
        <dbReference type="ARBA" id="ARBA00022989"/>
    </source>
</evidence>
<dbReference type="PANTHER" id="PTHR30250">
    <property type="entry name" value="PST FAMILY PREDICTED COLANIC ACID TRANSPORTER"/>
    <property type="match status" value="1"/>
</dbReference>
<feature type="transmembrane region" description="Helical" evidence="6">
    <location>
        <begin position="9"/>
        <end position="30"/>
    </location>
</feature>
<evidence type="ECO:0000256" key="3">
    <source>
        <dbReference type="ARBA" id="ARBA00022692"/>
    </source>
</evidence>
<evidence type="ECO:0000256" key="1">
    <source>
        <dbReference type="ARBA" id="ARBA00004651"/>
    </source>
</evidence>
<accession>A0ABT8XA11</accession>
<dbReference type="InterPro" id="IPR050833">
    <property type="entry name" value="Poly_Biosynth_Transport"/>
</dbReference>
<feature type="transmembrane region" description="Helical" evidence="6">
    <location>
        <begin position="293"/>
        <end position="317"/>
    </location>
</feature>
<reference evidence="7" key="1">
    <citation type="submission" date="2022-04" db="EMBL/GenBank/DDBJ databases">
        <title>Shinella lacus sp. nov., a novel member of the genus Shinella from water.</title>
        <authorList>
            <person name="Deng Y."/>
        </authorList>
    </citation>
    <scope>NUCLEOTIDE SEQUENCE</scope>
    <source>
        <strain evidence="7">JCM 31239</strain>
    </source>
</reference>
<comment type="subcellular location">
    <subcellularLocation>
        <location evidence="1">Cell membrane</location>
        <topology evidence="1">Multi-pass membrane protein</topology>
    </subcellularLocation>
</comment>
<organism evidence="7 8">
    <name type="scientific">Shinella curvata</name>
    <dbReference type="NCBI Taxonomy" id="1817964"/>
    <lineage>
        <taxon>Bacteria</taxon>
        <taxon>Pseudomonadati</taxon>
        <taxon>Pseudomonadota</taxon>
        <taxon>Alphaproteobacteria</taxon>
        <taxon>Hyphomicrobiales</taxon>
        <taxon>Rhizobiaceae</taxon>
        <taxon>Shinella</taxon>
    </lineage>
</organism>
<evidence type="ECO:0000256" key="5">
    <source>
        <dbReference type="ARBA" id="ARBA00023136"/>
    </source>
</evidence>
<proteinExistence type="predicted"/>
<keyword evidence="4 6" id="KW-1133">Transmembrane helix</keyword>
<dbReference type="Pfam" id="PF13440">
    <property type="entry name" value="Polysacc_synt_3"/>
    <property type="match status" value="1"/>
</dbReference>
<keyword evidence="5 6" id="KW-0472">Membrane</keyword>
<gene>
    <name evidence="7" type="ORF">GB928_004945</name>
</gene>
<feature type="transmembrane region" description="Helical" evidence="6">
    <location>
        <begin position="245"/>
        <end position="272"/>
    </location>
</feature>
<dbReference type="Proteomes" id="UP001177080">
    <property type="component" value="Unassembled WGS sequence"/>
</dbReference>
<evidence type="ECO:0000256" key="6">
    <source>
        <dbReference type="SAM" id="Phobius"/>
    </source>
</evidence>
<name>A0ABT8XA11_9HYPH</name>
<dbReference type="EMBL" id="WHSC02000002">
    <property type="protein sequence ID" value="MDO6120526.1"/>
    <property type="molecule type" value="Genomic_DNA"/>
</dbReference>
<feature type="transmembrane region" description="Helical" evidence="6">
    <location>
        <begin position="329"/>
        <end position="350"/>
    </location>
</feature>
<keyword evidence="3 6" id="KW-0812">Transmembrane</keyword>
<feature type="transmembrane region" description="Helical" evidence="6">
    <location>
        <begin position="85"/>
        <end position="104"/>
    </location>
</feature>
<feature type="transmembrane region" description="Helical" evidence="6">
    <location>
        <begin position="357"/>
        <end position="379"/>
    </location>
</feature>
<sequence length="502" mass="51742">MTSVLSSSLLNLAATIVSLVAGFLVSVINARVLGPAGSGLVAYAMWVIVCAAAVADRGFPQLVLRYVAAASDKGQHAWAPLVRRAFAVFLPAVVVTFLLLLAYGVHHHLSGAPASWLWIGASLLFLAYTLSAFSVAVARGRGRFGEVAATTVVGSLLQVPVVFAGAAIIGPGGALLGMLTRYLPQVFCLSGHLDRRTPAPPSALTREMQAYRRNMWTNDAIDIVLLTRIEFLVVGFFLGEADIGYFAAAIVFSGLVSQLTLQLSPAFLVGLAARAATEDTAPPHALYRNCLRFAALFVMPLGIGGAAIIPALIPVVFGADFAPAVNSGVLFMLASVPAGLAVVPWAYLAAREQGNRLLRVTLVSAVLVFVLLLVAVPAGGLLGAGWARILAESLTFGLLLMAVSTHGGPTAPWGALSRTFVAASACGGGAYVVTVLLPGLLGLPVAVTLGALVYVAAARVLGLIAPEEAVRIVGMVEGRLPGGLRPLARRIAGLIAPAPGSG</sequence>
<feature type="transmembrane region" description="Helical" evidence="6">
    <location>
        <begin position="36"/>
        <end position="55"/>
    </location>
</feature>
<dbReference type="RefSeq" id="WP_244762018.1">
    <property type="nucleotide sequence ID" value="NZ_JALJCJ010000004.1"/>
</dbReference>
<protein>
    <submittedName>
        <fullName evidence="7">Lipopolysaccharide biosynthesis protein</fullName>
    </submittedName>
</protein>
<keyword evidence="2" id="KW-1003">Cell membrane</keyword>
<evidence type="ECO:0000313" key="8">
    <source>
        <dbReference type="Proteomes" id="UP001177080"/>
    </source>
</evidence>
<evidence type="ECO:0000313" key="7">
    <source>
        <dbReference type="EMBL" id="MDO6120526.1"/>
    </source>
</evidence>
<dbReference type="PANTHER" id="PTHR30250:SF26">
    <property type="entry name" value="PSMA PROTEIN"/>
    <property type="match status" value="1"/>
</dbReference>